<reference evidence="3" key="1">
    <citation type="journal article" date="2020" name="Nature">
        <title>Giant virus diversity and host interactions through global metagenomics.</title>
        <authorList>
            <person name="Schulz F."/>
            <person name="Roux S."/>
            <person name="Paez-Espino D."/>
            <person name="Jungbluth S."/>
            <person name="Walsh D.A."/>
            <person name="Denef V.J."/>
            <person name="McMahon K.D."/>
            <person name="Konstantinidis K.T."/>
            <person name="Eloe-Fadrosh E.A."/>
            <person name="Kyrpides N.C."/>
            <person name="Woyke T."/>
        </authorList>
    </citation>
    <scope>NUCLEOTIDE SEQUENCE</scope>
    <source>
        <strain evidence="3">GVMAG-M-3300027769-26</strain>
    </source>
</reference>
<accession>A0A6C0LCN2</accession>
<feature type="domain" description="Minor capsid protein P8 central region" evidence="2">
    <location>
        <begin position="53"/>
        <end position="171"/>
    </location>
</feature>
<feature type="compositionally biased region" description="Polar residues" evidence="1">
    <location>
        <begin position="159"/>
        <end position="175"/>
    </location>
</feature>
<evidence type="ECO:0000313" key="3">
    <source>
        <dbReference type="EMBL" id="QHU27815.1"/>
    </source>
</evidence>
<dbReference type="Pfam" id="PF19065">
    <property type="entry name" value="P8_CR"/>
    <property type="match status" value="1"/>
</dbReference>
<evidence type="ECO:0000259" key="2">
    <source>
        <dbReference type="Pfam" id="PF19065"/>
    </source>
</evidence>
<dbReference type="InterPro" id="IPR043916">
    <property type="entry name" value="P8_CR"/>
</dbReference>
<feature type="region of interest" description="Disordered" evidence="1">
    <location>
        <begin position="156"/>
        <end position="175"/>
    </location>
</feature>
<dbReference type="AlphaFoldDB" id="A0A6C0LCN2"/>
<protein>
    <recommendedName>
        <fullName evidence="2">Minor capsid protein P8 central region domain-containing protein</fullName>
    </recommendedName>
</protein>
<evidence type="ECO:0000256" key="1">
    <source>
        <dbReference type="SAM" id="MobiDB-lite"/>
    </source>
</evidence>
<dbReference type="EMBL" id="MN740463">
    <property type="protein sequence ID" value="QHU27815.1"/>
    <property type="molecule type" value="Genomic_DNA"/>
</dbReference>
<sequence>MEYLELDESNPVLHRMNFLNGRIDATNSSTFNIEKSRIRASEHQINVISRNLDCTEVSKLFFSIDNINLLQRGIRNKILNDTSGEINISRQSDDELKIIMRSIYFQYGKNSIFNVREQVLSLNTRVIEWSVPEIISNIKQSQKYLRDISTMPVPLERSTLPSTKGTKTLDITNRY</sequence>
<proteinExistence type="predicted"/>
<name>A0A6C0LCN2_9ZZZZ</name>
<organism evidence="3">
    <name type="scientific">viral metagenome</name>
    <dbReference type="NCBI Taxonomy" id="1070528"/>
    <lineage>
        <taxon>unclassified sequences</taxon>
        <taxon>metagenomes</taxon>
        <taxon>organismal metagenomes</taxon>
    </lineage>
</organism>